<dbReference type="Gene3D" id="3.40.50.150">
    <property type="entry name" value="Vaccinia Virus protein VP39"/>
    <property type="match status" value="1"/>
</dbReference>
<dbReference type="GO" id="GO:0008168">
    <property type="term" value="F:methyltransferase activity"/>
    <property type="evidence" value="ECO:0007669"/>
    <property type="project" value="UniProtKB-KW"/>
</dbReference>
<gene>
    <name evidence="2" type="ORF">HKI87_10g61720</name>
</gene>
<dbReference type="InterPro" id="IPR010719">
    <property type="entry name" value="MnmM_MeTrfase"/>
</dbReference>
<dbReference type="PANTHER" id="PTHR35276">
    <property type="entry name" value="S-ADENOSYL-L-METHIONINE-DEPENDENT METHYLTRANSFERASES SUPERFAMILY PROTEIN"/>
    <property type="match status" value="1"/>
</dbReference>
<proteinExistence type="predicted"/>
<keyword evidence="2" id="KW-0489">Methyltransferase</keyword>
<evidence type="ECO:0000256" key="1">
    <source>
        <dbReference type="SAM" id="MobiDB-lite"/>
    </source>
</evidence>
<protein>
    <submittedName>
        <fullName evidence="2">rRNA methylase YtqB</fullName>
    </submittedName>
</protein>
<dbReference type="PANTHER" id="PTHR35276:SF1">
    <property type="entry name" value="TRNA (MNM(5)S(2)U34)-METHYLTRANSFERASE, CHLOROPLASTIC"/>
    <property type="match status" value="1"/>
</dbReference>
<evidence type="ECO:0000313" key="2">
    <source>
        <dbReference type="EMBL" id="WZN64615.1"/>
    </source>
</evidence>
<dbReference type="GO" id="GO:0032259">
    <property type="term" value="P:methylation"/>
    <property type="evidence" value="ECO:0007669"/>
    <property type="project" value="UniProtKB-KW"/>
</dbReference>
<feature type="compositionally biased region" description="Basic residues" evidence="1">
    <location>
        <begin position="1"/>
        <end position="10"/>
    </location>
</feature>
<keyword evidence="3" id="KW-1185">Reference proteome</keyword>
<feature type="region of interest" description="Disordered" evidence="1">
    <location>
        <begin position="1"/>
        <end position="32"/>
    </location>
</feature>
<keyword evidence="2" id="KW-0808">Transferase</keyword>
<sequence length="247" mass="26778">MLRRLPRSRRIPAIACAPSPRHRSDSSSSMSSSSSCAPLADVFAASVAETSRVPITKVAHEIWRRQRREPGDDYVDLTVGHAKDTVVLARMANEGEGGGRVFGFDIQNIHQASANLKSELSPSEYGAVELHEMCHSLIQDVLPPAPESRVAIVVGNLGYLPGAESDKTVKTQPETTIVALRQAAALLRPGGIISLLCYVGHEGGALEHQSVLKEAERLQDSGSYSFYHFDRSPLCPKLVIVQKNCVN</sequence>
<dbReference type="Pfam" id="PF06962">
    <property type="entry name" value="rRNA_methylase"/>
    <property type="match status" value="1"/>
</dbReference>
<accession>A0AAX4PE33</accession>
<reference evidence="2 3" key="1">
    <citation type="submission" date="2024-03" db="EMBL/GenBank/DDBJ databases">
        <title>Complete genome sequence of the green alga Chloropicon roscoffensis RCC1871.</title>
        <authorList>
            <person name="Lemieux C."/>
            <person name="Pombert J.-F."/>
            <person name="Otis C."/>
            <person name="Turmel M."/>
        </authorList>
    </citation>
    <scope>NUCLEOTIDE SEQUENCE [LARGE SCALE GENOMIC DNA]</scope>
    <source>
        <strain evidence="2 3">RCC1871</strain>
    </source>
</reference>
<dbReference type="SUPFAM" id="SSF53335">
    <property type="entry name" value="S-adenosyl-L-methionine-dependent methyltransferases"/>
    <property type="match status" value="1"/>
</dbReference>
<name>A0AAX4PE33_9CHLO</name>
<dbReference type="InterPro" id="IPR029063">
    <property type="entry name" value="SAM-dependent_MTases_sf"/>
</dbReference>
<dbReference type="Proteomes" id="UP001472866">
    <property type="component" value="Chromosome 10"/>
</dbReference>
<dbReference type="EMBL" id="CP151510">
    <property type="protein sequence ID" value="WZN64615.1"/>
    <property type="molecule type" value="Genomic_DNA"/>
</dbReference>
<organism evidence="2 3">
    <name type="scientific">Chloropicon roscoffensis</name>
    <dbReference type="NCBI Taxonomy" id="1461544"/>
    <lineage>
        <taxon>Eukaryota</taxon>
        <taxon>Viridiplantae</taxon>
        <taxon>Chlorophyta</taxon>
        <taxon>Chloropicophyceae</taxon>
        <taxon>Chloropicales</taxon>
        <taxon>Chloropicaceae</taxon>
        <taxon>Chloropicon</taxon>
    </lineage>
</organism>
<evidence type="ECO:0000313" key="3">
    <source>
        <dbReference type="Proteomes" id="UP001472866"/>
    </source>
</evidence>
<dbReference type="AlphaFoldDB" id="A0AAX4PE33"/>